<evidence type="ECO:0000313" key="3">
    <source>
        <dbReference type="Proteomes" id="UP000008065"/>
    </source>
</evidence>
<feature type="compositionally biased region" description="Basic and acidic residues" evidence="1">
    <location>
        <begin position="1"/>
        <end position="17"/>
    </location>
</feature>
<dbReference type="HOGENOM" id="CLU_199934_0_0_1"/>
<proteinExistence type="predicted"/>
<accession>F8MRW3</accession>
<dbReference type="AlphaFoldDB" id="F8MRW3"/>
<dbReference type="Proteomes" id="UP000008065">
    <property type="component" value="Unassembled WGS sequence"/>
</dbReference>
<dbReference type="KEGG" id="nte:NEUTE1DRAFT103219"/>
<evidence type="ECO:0000256" key="1">
    <source>
        <dbReference type="SAM" id="MobiDB-lite"/>
    </source>
</evidence>
<dbReference type="GeneID" id="20821986"/>
<reference evidence="3" key="1">
    <citation type="journal article" date="2011" name="Genetics">
        <title>Massive changes in genome architecture accompany the transition to self-fertility in the filamentous fungus Neurospora tetrasperma.</title>
        <authorList>
            <person name="Ellison C.E."/>
            <person name="Stajich J.E."/>
            <person name="Jacobson D.J."/>
            <person name="Natvig D.O."/>
            <person name="Lapidus A."/>
            <person name="Foster B."/>
            <person name="Aerts A."/>
            <person name="Riley R."/>
            <person name="Lindquist E.A."/>
            <person name="Grigoriev I.V."/>
            <person name="Taylor J.W."/>
        </authorList>
    </citation>
    <scope>NUCLEOTIDE SEQUENCE [LARGE SCALE GENOMIC DNA]</scope>
    <source>
        <strain evidence="3">FGSC 2508 / P0657</strain>
    </source>
</reference>
<protein>
    <submittedName>
        <fullName evidence="2">Uncharacterized protein</fullName>
    </submittedName>
</protein>
<feature type="region of interest" description="Disordered" evidence="1">
    <location>
        <begin position="1"/>
        <end position="67"/>
    </location>
</feature>
<dbReference type="RefSeq" id="XP_009853593.1">
    <property type="nucleotide sequence ID" value="XM_009855291.1"/>
</dbReference>
<name>F8MRW3_NEUT8</name>
<gene>
    <name evidence="2" type="ORF">NEUTE1DRAFT_103219</name>
</gene>
<dbReference type="OrthoDB" id="10344271at2759"/>
<evidence type="ECO:0000313" key="2">
    <source>
        <dbReference type="EMBL" id="EGO55809.1"/>
    </source>
</evidence>
<keyword evidence="3" id="KW-1185">Reference proteome</keyword>
<dbReference type="EMBL" id="GL891306">
    <property type="protein sequence ID" value="EGO55809.1"/>
    <property type="molecule type" value="Genomic_DNA"/>
</dbReference>
<dbReference type="VEuPathDB" id="FungiDB:NEUTE1DRAFT_103219"/>
<organism evidence="2 3">
    <name type="scientific">Neurospora tetrasperma (strain FGSC 2508 / ATCC MYA-4615 / P0657)</name>
    <dbReference type="NCBI Taxonomy" id="510951"/>
    <lineage>
        <taxon>Eukaryota</taxon>
        <taxon>Fungi</taxon>
        <taxon>Dikarya</taxon>
        <taxon>Ascomycota</taxon>
        <taxon>Pezizomycotina</taxon>
        <taxon>Sordariomycetes</taxon>
        <taxon>Sordariomycetidae</taxon>
        <taxon>Sordariales</taxon>
        <taxon>Sordariaceae</taxon>
        <taxon>Neurospora</taxon>
    </lineage>
</organism>
<sequence length="67" mass="7290">MLFKLSCKDEGARRDRGSQGSIVQPARHPRAPLPPDAVQGVYNGSRPKRQHKPTAPIAGPGAMPRFM</sequence>